<dbReference type="RefSeq" id="WP_057011690.1">
    <property type="nucleotide sequence ID" value="NZ_JYLH01000004.1"/>
</dbReference>
<evidence type="ECO:0000259" key="4">
    <source>
        <dbReference type="Pfam" id="PF20220"/>
    </source>
</evidence>
<feature type="domain" description="Tc toxin complex TcA C-terminal TcB-binding" evidence="2">
    <location>
        <begin position="1468"/>
        <end position="1603"/>
    </location>
</feature>
<dbReference type="PATRIC" id="fig|75588.4.peg.3892"/>
<evidence type="ECO:0000256" key="1">
    <source>
        <dbReference type="SAM" id="MobiDB-lite"/>
    </source>
</evidence>
<protein>
    <submittedName>
        <fullName evidence="5">Insecticidal toxin protein</fullName>
    </submittedName>
</protein>
<sequence>MSHSIEQQLNENLRDAMLAYYLTHKAPDALKKKIVNTDDLYAYWLLDVQVSQAVPTSPVACAVSSLQQYITRIQLGLEPGYGNQGMTAQQSTYWREQLHTYPLWNASQQLRYHPANYLDPTLRRDKTDSFQQLENDLSQYRIQADTVVTAVQSYLARFEEAANIRTINGYIDADLGNLYSGTYYFIGKSSSENTYYWRSLDLSKRSGAVLFQGAWSDWKKINLSVSDATAERSIRPVYFNSRLFLIWAECIKPTPSSAFKPARRDSQDKEQQADWINTHYVKFRLNFSYKKHDGSWSAPQACIEQYCATEDVNASTSELLKSITQTVAIVDANSTPVLFLSVLATSRQDPKQQDNFIGKFFQAVHIDQSFNITTVADGGSPERYSVLPGSDVDEEINRLLEPFDPSQKKKVQAVLKGETQSANGYYSELLPDSARQFLTLFAHKNQENLQFKIAPTSEYIFTITSQKNFADKAHWNLDSQQTKIKNTDDTQVSFDSNTHELVFSSSLSGRFQHPYTVKLTKEDITITLITDDALDDPTKTDLTLSKGSSITGASADLKSGFYALYFRNSTTHAEFPNAVHSVNKSLFPHKPASKNPNKLLLDGNVIDKNAFVSLYTSKHFDFTLTRYGVFSMPDSNIQALHKQNISQIRIATVATPHLRAFKHVIMSENFKEYPLTDTVDANSHRIINFQDIAHESLTGSSPELPTGHQVTARIPVTQEQLKSGITLTHGVVTLEPDEDGTKILGYALNTATVELKATASDSTNTQPLPPMIKQQLAPTIKRLESDKIGTAEFIDFSNSLATLPAGMSATLRMNTCFAAKLVQAANVSLEHLFSLTPETWEEPSLTSGGEPEKIDFKGANGKYFWELFLYVPWLIAHRLNQEQQYVEAQTWLSYLFNPGRAADTSSNRPAFWGLGELVREGRLPGYTSHDPHELAISTPVHFRKAIYLFYLDILLNRGDADYRQLTPDSLTQAKLWYTRAQHLLGPRPSVITTEPWAQITLAKLATDRSQALAKLEQTNSAIDINLPVKDDALAWLTDTDNLRLPFNAELVARWDKLESRLHNLRHNLDITGKPLRLPLYAAPLSPLKLLAGQGNGAFGASGAAPFIDAQVGHYRFQVMLGHALTATEAVIQFGNTVLSLIERKEQAEYLELQQQQAWDLANIVVTQQTQALEIDGKNRQALDASRRMIESRMHYYAHLLSEGISPGESHAGLLYLISAGFDTAASAAAVGAGLAMVAPNIFGTSVGGSRWEGPFYAAQALAQGVATALRGDAADLDRSEQFNRRAQEWAHAHDQARLELAQVDAQLQAYAEQEKATRLQLRLAETSLAQAWSNYQLLAKRFSKAQLYDWLNAQLSKFYYQVYDLSLSLCRSAQACWQYEVADYERTFIQPGAWNNNYRGYLAGEALKLSLLNMNTAYLNQNVRDLEIVKTISLRHRLNECEISSPSTDTSQTTPSGTEDKWTPHKKQLVDKGTLCFKLPEALFEEDYPRHLLRRIKGISVSLPATLGPYEDIKAILTQTRNEIVLPTGERRMDMRAHQQIALSTGLDDNGLFTLTFDSNERYLPFEYTGAISDWTLEFPNPDRQKDVLESINDIVIHLRYTARPAAASGGQA</sequence>
<dbReference type="Proteomes" id="UP000051446">
    <property type="component" value="Unassembled WGS sequence"/>
</dbReference>
<dbReference type="InterPro" id="IPR040840">
    <property type="entry name" value="TcA_TcB_BD"/>
</dbReference>
<organism evidence="5 6">
    <name type="scientific">Pseudomonas libanensis</name>
    <dbReference type="NCBI Taxonomy" id="75588"/>
    <lineage>
        <taxon>Bacteria</taxon>
        <taxon>Pseudomonadati</taxon>
        <taxon>Pseudomonadota</taxon>
        <taxon>Gammaproteobacteria</taxon>
        <taxon>Pseudomonadales</taxon>
        <taxon>Pseudomonadaceae</taxon>
        <taxon>Pseudomonas</taxon>
    </lineage>
</organism>
<comment type="caution">
    <text evidence="5">The sequence shown here is derived from an EMBL/GenBank/DDBJ whole genome shotgun (WGS) entry which is preliminary data.</text>
</comment>
<accession>A0A0R2YE09</accession>
<proteinExistence type="predicted"/>
<feature type="compositionally biased region" description="Low complexity" evidence="1">
    <location>
        <begin position="1444"/>
        <end position="1457"/>
    </location>
</feature>
<dbReference type="EMBL" id="JYLH01000004">
    <property type="protein sequence ID" value="KRP46693.1"/>
    <property type="molecule type" value="Genomic_DNA"/>
</dbReference>
<feature type="domain" description="Neuraminidase-like" evidence="3">
    <location>
        <begin position="166"/>
        <end position="318"/>
    </location>
</feature>
<gene>
    <name evidence="5" type="ORF">TU73_07620</name>
</gene>
<feature type="region of interest" description="Disordered" evidence="1">
    <location>
        <begin position="1443"/>
        <end position="1464"/>
    </location>
</feature>
<dbReference type="InterPro" id="IPR041079">
    <property type="entry name" value="Neuraminidase-like"/>
</dbReference>
<dbReference type="Pfam" id="PF18413">
    <property type="entry name" value="Neuraminidase"/>
    <property type="match status" value="1"/>
</dbReference>
<evidence type="ECO:0000313" key="6">
    <source>
        <dbReference type="Proteomes" id="UP000051446"/>
    </source>
</evidence>
<dbReference type="InterPro" id="IPR046839">
    <property type="entry name" value="ABC_toxin_N"/>
</dbReference>
<dbReference type="Pfam" id="PF18276">
    <property type="entry name" value="TcA_TcB_BD"/>
    <property type="match status" value="2"/>
</dbReference>
<feature type="domain" description="ABC toxin N-terminal" evidence="4">
    <location>
        <begin position="8"/>
        <end position="134"/>
    </location>
</feature>
<name>A0A0R2YE09_9PSED</name>
<evidence type="ECO:0000313" key="5">
    <source>
        <dbReference type="EMBL" id="KRP46693.1"/>
    </source>
</evidence>
<feature type="domain" description="Tc toxin complex TcA C-terminal TcB-binding" evidence="2">
    <location>
        <begin position="1306"/>
        <end position="1436"/>
    </location>
</feature>
<reference evidence="5 6" key="1">
    <citation type="submission" date="2015-02" db="EMBL/GenBank/DDBJ databases">
        <title>Pseudomonas helleri sp. nov. and Pseudomonas weihenstephanensis sp. nov., isolated from raw cows milk.</title>
        <authorList>
            <person name="von Neubeck M."/>
            <person name="Huptas C."/>
            <person name="Wenning M."/>
            <person name="Scherer S."/>
        </authorList>
    </citation>
    <scope>NUCLEOTIDE SEQUENCE [LARGE SCALE GENOMIC DNA]</scope>
    <source>
        <strain evidence="5 6">DSM 17149</strain>
    </source>
</reference>
<dbReference type="Pfam" id="PF20220">
    <property type="entry name" value="ABC_toxin_N"/>
    <property type="match status" value="1"/>
</dbReference>
<evidence type="ECO:0000259" key="2">
    <source>
        <dbReference type="Pfam" id="PF18276"/>
    </source>
</evidence>
<evidence type="ECO:0000259" key="3">
    <source>
        <dbReference type="Pfam" id="PF18413"/>
    </source>
</evidence>